<dbReference type="OMA" id="SKIMISH"/>
<dbReference type="eggNOG" id="ENOG502QQTM">
    <property type="taxonomic scope" value="Eukaryota"/>
</dbReference>
<dbReference type="PANTHER" id="PTHR31808">
    <property type="entry name" value="EXPRESSED PROTEIN"/>
    <property type="match status" value="1"/>
</dbReference>
<dbReference type="Gramene" id="EFJ17066">
    <property type="protein sequence ID" value="EFJ17066"/>
    <property type="gene ID" value="SELMODRAFT_233832"/>
</dbReference>
<dbReference type="InterPro" id="IPR008479">
    <property type="entry name" value="DUF760"/>
</dbReference>
<evidence type="ECO:0000313" key="1">
    <source>
        <dbReference type="EMBL" id="EFJ17066.1"/>
    </source>
</evidence>
<dbReference type="Proteomes" id="UP000001514">
    <property type="component" value="Unassembled WGS sequence"/>
</dbReference>
<sequence length="324" mass="36583">MQTLKGNPHLFHAAAEQQLELLDLERRSALEQPNPAGNDHILYKRIAQLKSEERRRAVQEVIYVLVVEKFLKAGIKMVPKISALVNREGGSACSWPIQEKDLESVHSPEAFEMIKEHMEMVLGGHATLSRVEPHTVAQISKLRVGQIYATSVMYGYFLKRVDERYQLEKKMKILTRVAESGRGFTTQFLSIEKRESSEMIQAAGAASELDLVSSSSRSPSQVALKNNDLRAYVAKFDHETLSRYATMRTHETVDLIERHAEALFGRPDLRVAADGSVGLARDDAIQIKFASLRALVMEAAAFGSYLWDVESYVDIHYRVVPRRN</sequence>
<organism evidence="2">
    <name type="scientific">Selaginella moellendorffii</name>
    <name type="common">Spikemoss</name>
    <dbReference type="NCBI Taxonomy" id="88036"/>
    <lineage>
        <taxon>Eukaryota</taxon>
        <taxon>Viridiplantae</taxon>
        <taxon>Streptophyta</taxon>
        <taxon>Embryophyta</taxon>
        <taxon>Tracheophyta</taxon>
        <taxon>Lycopodiopsida</taxon>
        <taxon>Selaginellales</taxon>
        <taxon>Selaginellaceae</taxon>
        <taxon>Selaginella</taxon>
    </lineage>
</organism>
<gene>
    <name evidence="1" type="ORF">SELMODRAFT_233832</name>
</gene>
<reference evidence="1 2" key="1">
    <citation type="journal article" date="2011" name="Science">
        <title>The Selaginella genome identifies genetic changes associated with the evolution of vascular plants.</title>
        <authorList>
            <person name="Banks J.A."/>
            <person name="Nishiyama T."/>
            <person name="Hasebe M."/>
            <person name="Bowman J.L."/>
            <person name="Gribskov M."/>
            <person name="dePamphilis C."/>
            <person name="Albert V.A."/>
            <person name="Aono N."/>
            <person name="Aoyama T."/>
            <person name="Ambrose B.A."/>
            <person name="Ashton N.W."/>
            <person name="Axtell M.J."/>
            <person name="Barker E."/>
            <person name="Barker M.S."/>
            <person name="Bennetzen J.L."/>
            <person name="Bonawitz N.D."/>
            <person name="Chapple C."/>
            <person name="Cheng C."/>
            <person name="Correa L.G."/>
            <person name="Dacre M."/>
            <person name="DeBarry J."/>
            <person name="Dreyer I."/>
            <person name="Elias M."/>
            <person name="Engstrom E.M."/>
            <person name="Estelle M."/>
            <person name="Feng L."/>
            <person name="Finet C."/>
            <person name="Floyd S.K."/>
            <person name="Frommer W.B."/>
            <person name="Fujita T."/>
            <person name="Gramzow L."/>
            <person name="Gutensohn M."/>
            <person name="Harholt J."/>
            <person name="Hattori M."/>
            <person name="Heyl A."/>
            <person name="Hirai T."/>
            <person name="Hiwatashi Y."/>
            <person name="Ishikawa M."/>
            <person name="Iwata M."/>
            <person name="Karol K.G."/>
            <person name="Koehler B."/>
            <person name="Kolukisaoglu U."/>
            <person name="Kubo M."/>
            <person name="Kurata T."/>
            <person name="Lalonde S."/>
            <person name="Li K."/>
            <person name="Li Y."/>
            <person name="Litt A."/>
            <person name="Lyons E."/>
            <person name="Manning G."/>
            <person name="Maruyama T."/>
            <person name="Michael T.P."/>
            <person name="Mikami K."/>
            <person name="Miyazaki S."/>
            <person name="Morinaga S."/>
            <person name="Murata T."/>
            <person name="Mueller-Roeber B."/>
            <person name="Nelson D.R."/>
            <person name="Obara M."/>
            <person name="Oguri Y."/>
            <person name="Olmstead R.G."/>
            <person name="Onodera N."/>
            <person name="Petersen B.L."/>
            <person name="Pils B."/>
            <person name="Prigge M."/>
            <person name="Rensing S.A."/>
            <person name="Riano-Pachon D.M."/>
            <person name="Roberts A.W."/>
            <person name="Sato Y."/>
            <person name="Scheller H.V."/>
            <person name="Schulz B."/>
            <person name="Schulz C."/>
            <person name="Shakirov E.V."/>
            <person name="Shibagaki N."/>
            <person name="Shinohara N."/>
            <person name="Shippen D.E."/>
            <person name="Soerensen I."/>
            <person name="Sotooka R."/>
            <person name="Sugimoto N."/>
            <person name="Sugita M."/>
            <person name="Sumikawa N."/>
            <person name="Tanurdzic M."/>
            <person name="Theissen G."/>
            <person name="Ulvskov P."/>
            <person name="Wakazuki S."/>
            <person name="Weng J.K."/>
            <person name="Willats W.W."/>
            <person name="Wipf D."/>
            <person name="Wolf P.G."/>
            <person name="Yang L."/>
            <person name="Zimmer A.D."/>
            <person name="Zhu Q."/>
            <person name="Mitros T."/>
            <person name="Hellsten U."/>
            <person name="Loque D."/>
            <person name="Otillar R."/>
            <person name="Salamov A."/>
            <person name="Schmutz J."/>
            <person name="Shapiro H."/>
            <person name="Lindquist E."/>
            <person name="Lucas S."/>
            <person name="Rokhsar D."/>
            <person name="Grigoriev I.V."/>
        </authorList>
    </citation>
    <scope>NUCLEOTIDE SEQUENCE [LARGE SCALE GENOMIC DNA]</scope>
</reference>
<protein>
    <recommendedName>
        <fullName evidence="3">UV-B-induced protein, chloroplastic</fullName>
    </recommendedName>
</protein>
<dbReference type="HOGENOM" id="CLU_041607_0_0_1"/>
<evidence type="ECO:0008006" key="3">
    <source>
        <dbReference type="Google" id="ProtNLM"/>
    </source>
</evidence>
<accession>D8SEZ1</accession>
<dbReference type="InParanoid" id="D8SEZ1"/>
<dbReference type="EMBL" id="GL377616">
    <property type="protein sequence ID" value="EFJ17066.1"/>
    <property type="molecule type" value="Genomic_DNA"/>
</dbReference>
<proteinExistence type="predicted"/>
<evidence type="ECO:0000313" key="2">
    <source>
        <dbReference type="Proteomes" id="UP000001514"/>
    </source>
</evidence>
<dbReference type="AlphaFoldDB" id="D8SEZ1"/>
<dbReference type="OrthoDB" id="25131at2759"/>
<dbReference type="KEGG" id="smo:SELMODRAFT_233832"/>
<name>D8SEZ1_SELML</name>
<dbReference type="STRING" id="88036.D8SEZ1"/>
<dbReference type="Pfam" id="PF05542">
    <property type="entry name" value="DUF760"/>
    <property type="match status" value="1"/>
</dbReference>
<dbReference type="InterPro" id="IPR038925">
    <property type="entry name" value="At3g17800-like"/>
</dbReference>
<dbReference type="PANTHER" id="PTHR31808:SF4">
    <property type="entry name" value="LIGASE, PUTATIVE (DUF760)-RELATED"/>
    <property type="match status" value="1"/>
</dbReference>
<keyword evidence="2" id="KW-1185">Reference proteome</keyword>